<protein>
    <submittedName>
        <fullName evidence="2">Uncharacterized protein</fullName>
    </submittedName>
</protein>
<reference evidence="2" key="1">
    <citation type="submission" date="2022-08" db="EMBL/GenBank/DDBJ databases">
        <authorList>
            <consortium name="DOE Joint Genome Institute"/>
            <person name="Min B."/>
            <person name="Riley R."/>
            <person name="Sierra-Patev S."/>
            <person name="Naranjo-Ortiz M."/>
            <person name="Looney B."/>
            <person name="Konkel Z."/>
            <person name="Slot J.C."/>
            <person name="Sakamoto Y."/>
            <person name="Steenwyk J.L."/>
            <person name="Rokas A."/>
            <person name="Carro J."/>
            <person name="Camarero S."/>
            <person name="Ferreira P."/>
            <person name="Molpeceres G."/>
            <person name="Ruiz-Duenas F.J."/>
            <person name="Serrano A."/>
            <person name="Henrissat B."/>
            <person name="Drula E."/>
            <person name="Hughes K.W."/>
            <person name="Mata J.L."/>
            <person name="Ishikawa N.K."/>
            <person name="Vargas-Isla R."/>
            <person name="Ushijima S."/>
            <person name="Smith C.A."/>
            <person name="Ahrendt S."/>
            <person name="Andreopoulos W."/>
            <person name="He G."/>
            <person name="Labutti K."/>
            <person name="Lipzen A."/>
            <person name="Ng V."/>
            <person name="Sandor L."/>
            <person name="Barry K."/>
            <person name="Martinez A.T."/>
            <person name="Xiao Y."/>
            <person name="Gibbons J.G."/>
            <person name="Terashima K."/>
            <person name="Hibbett D.S."/>
            <person name="Grigoriev I.V."/>
        </authorList>
    </citation>
    <scope>NUCLEOTIDE SEQUENCE</scope>
    <source>
        <strain evidence="2">TFB10827</strain>
    </source>
</reference>
<sequence>MHLHANTFFSTLFVSLLFIANTFAIPISPDSNSHDFLSDAQSPKLGDRDLIAQLIDARADAPPPSYGSTSYPSKPLEARVVLHGNPLPAEDQTALKSAIETMLKPAVSAFRSEAQRGLSQKLPDLNVKDFPKVNDIPVTGIDYQPSSEVDSTSNTEYQFQFTIAGKLNILHGGQRCSEHDTSCGTFEISGHPFHGTIARASLSNSGKLTGSIWALNLQTSKQDVLVSFKNGKAKTQSRLSNALSRLGLTW</sequence>
<evidence type="ECO:0000256" key="1">
    <source>
        <dbReference type="SAM" id="SignalP"/>
    </source>
</evidence>
<feature type="chain" id="PRO_5046224879" evidence="1">
    <location>
        <begin position="25"/>
        <end position="250"/>
    </location>
</feature>
<comment type="caution">
    <text evidence="2">The sequence shown here is derived from an EMBL/GenBank/DDBJ whole genome shotgun (WGS) entry which is preliminary data.</text>
</comment>
<feature type="signal peptide" evidence="1">
    <location>
        <begin position="1"/>
        <end position="24"/>
    </location>
</feature>
<name>A0ABQ8Q8C8_9AGAR</name>
<evidence type="ECO:0000313" key="2">
    <source>
        <dbReference type="EMBL" id="KAJ3994739.1"/>
    </source>
</evidence>
<accession>A0ABQ8Q8C8</accession>
<evidence type="ECO:0000313" key="3">
    <source>
        <dbReference type="Proteomes" id="UP001163828"/>
    </source>
</evidence>
<proteinExistence type="predicted"/>
<gene>
    <name evidence="2" type="ORF">F5050DRAFT_1833896</name>
</gene>
<dbReference type="EMBL" id="MU790687">
    <property type="protein sequence ID" value="KAJ3994739.1"/>
    <property type="molecule type" value="Genomic_DNA"/>
</dbReference>
<keyword evidence="3" id="KW-1185">Reference proteome</keyword>
<keyword evidence="1" id="KW-0732">Signal</keyword>
<organism evidence="2 3">
    <name type="scientific">Lentinula boryana</name>
    <dbReference type="NCBI Taxonomy" id="40481"/>
    <lineage>
        <taxon>Eukaryota</taxon>
        <taxon>Fungi</taxon>
        <taxon>Dikarya</taxon>
        <taxon>Basidiomycota</taxon>
        <taxon>Agaricomycotina</taxon>
        <taxon>Agaricomycetes</taxon>
        <taxon>Agaricomycetidae</taxon>
        <taxon>Agaricales</taxon>
        <taxon>Marasmiineae</taxon>
        <taxon>Omphalotaceae</taxon>
        <taxon>Lentinula</taxon>
    </lineage>
</organism>
<dbReference type="Proteomes" id="UP001163828">
    <property type="component" value="Unassembled WGS sequence"/>
</dbReference>